<evidence type="ECO:0000256" key="6">
    <source>
        <dbReference type="ARBA" id="ARBA00023163"/>
    </source>
</evidence>
<dbReference type="PANTHER" id="PTHR35807">
    <property type="entry name" value="TRANSCRIPTIONAL REGULATOR REDD-RELATED"/>
    <property type="match status" value="1"/>
</dbReference>
<dbReference type="Pfam" id="PF03704">
    <property type="entry name" value="BTAD"/>
    <property type="match status" value="1"/>
</dbReference>
<dbReference type="SUPFAM" id="SSF52172">
    <property type="entry name" value="CheY-like"/>
    <property type="match status" value="1"/>
</dbReference>
<dbReference type="SUPFAM" id="SSF48452">
    <property type="entry name" value="TPR-like"/>
    <property type="match status" value="1"/>
</dbReference>
<dbReference type="InterPro" id="IPR005158">
    <property type="entry name" value="BTAD"/>
</dbReference>
<evidence type="ECO:0000313" key="9">
    <source>
        <dbReference type="EMBL" id="GEN30152.1"/>
    </source>
</evidence>
<dbReference type="RefSeq" id="WP_146935167.1">
    <property type="nucleotide sequence ID" value="NZ_BJXW01000005.1"/>
</dbReference>
<dbReference type="Gene3D" id="1.25.40.10">
    <property type="entry name" value="Tetratricopeptide repeat domain"/>
    <property type="match status" value="1"/>
</dbReference>
<sequence>MKAILVDHEIVALNLLEKRIRELSDIKIIGKFINPIKAYEKIIQSKPEIIFTEIELPYLDGMTLARKVLDIYPDTNIVFVTSRIEYAVEAFEINAVDFLEKNTYTGRFKITINRLMKKRKKIKMSGPIICCFKALKFKQSLKSIQINVNWRTAKARELFAFLLHNRNETVRKDVIIDLLWPETDVKNALTQLYSTIYQIRKTLNQIKFPIEIISNNNQYRINMNGIKTDVDLLELGLKDFDIENGDLHLYKRLLRLYKGDYLEEDSYHWALSEQNRLRVLWTSYLTSLAEYYVEQRNYAEAIMLYLHYQSIVPYNEDVYFKLMQLFDKFGDRKSVEFQYHKLKNMLKEQFDDVPSTKVKQWYKKKIRKRLC</sequence>
<dbReference type="Gene3D" id="1.10.10.10">
    <property type="entry name" value="Winged helix-like DNA-binding domain superfamily/Winged helix DNA-binding domain"/>
    <property type="match status" value="1"/>
</dbReference>
<dbReference type="OrthoDB" id="3190595at2"/>
<dbReference type="PROSITE" id="PS50110">
    <property type="entry name" value="RESPONSE_REGULATORY"/>
    <property type="match status" value="1"/>
</dbReference>
<dbReference type="SMART" id="SM00862">
    <property type="entry name" value="Trans_reg_C"/>
    <property type="match status" value="1"/>
</dbReference>
<protein>
    <recommendedName>
        <fullName evidence="8">Response regulatory domain-containing protein</fullName>
    </recommendedName>
</protein>
<dbReference type="SMART" id="SM00448">
    <property type="entry name" value="REC"/>
    <property type="match status" value="1"/>
</dbReference>
<comment type="caution">
    <text evidence="9">The sequence shown here is derived from an EMBL/GenBank/DDBJ whole genome shotgun (WGS) entry which is preliminary data.</text>
</comment>
<dbReference type="GO" id="GO:0005737">
    <property type="term" value="C:cytoplasm"/>
    <property type="evidence" value="ECO:0007669"/>
    <property type="project" value="UniProtKB-SubCell"/>
</dbReference>
<proteinExistence type="inferred from homology"/>
<dbReference type="GO" id="GO:0003677">
    <property type="term" value="F:DNA binding"/>
    <property type="evidence" value="ECO:0007669"/>
    <property type="project" value="UniProtKB-KW"/>
</dbReference>
<dbReference type="InterPro" id="IPR001867">
    <property type="entry name" value="OmpR/PhoB-type_DNA-bd"/>
</dbReference>
<keyword evidence="10" id="KW-1185">Reference proteome</keyword>
<comment type="similarity">
    <text evidence="2">Belongs to the AfsR/DnrI/RedD regulatory family.</text>
</comment>
<evidence type="ECO:0000259" key="8">
    <source>
        <dbReference type="PROSITE" id="PS50110"/>
    </source>
</evidence>
<dbReference type="EMBL" id="BJXW01000005">
    <property type="protein sequence ID" value="GEN30152.1"/>
    <property type="molecule type" value="Genomic_DNA"/>
</dbReference>
<dbReference type="PANTHER" id="PTHR35807:SF2">
    <property type="entry name" value="TRANSCRIPTIONAL ACTIVATOR DOMAIN"/>
    <property type="match status" value="1"/>
</dbReference>
<name>A0A511UYE6_9BACI</name>
<dbReference type="SUPFAM" id="SSF46894">
    <property type="entry name" value="C-terminal effector domain of the bipartite response regulators"/>
    <property type="match status" value="1"/>
</dbReference>
<dbReference type="GO" id="GO:0000160">
    <property type="term" value="P:phosphorelay signal transduction system"/>
    <property type="evidence" value="ECO:0007669"/>
    <property type="project" value="UniProtKB-KW"/>
</dbReference>
<evidence type="ECO:0000313" key="10">
    <source>
        <dbReference type="Proteomes" id="UP000321491"/>
    </source>
</evidence>
<dbReference type="Gene3D" id="3.40.50.2300">
    <property type="match status" value="1"/>
</dbReference>
<dbReference type="AlphaFoldDB" id="A0A511UYE6"/>
<dbReference type="Pfam" id="PF00072">
    <property type="entry name" value="Response_reg"/>
    <property type="match status" value="1"/>
</dbReference>
<dbReference type="SMART" id="SM01043">
    <property type="entry name" value="BTAD"/>
    <property type="match status" value="1"/>
</dbReference>
<evidence type="ECO:0000256" key="5">
    <source>
        <dbReference type="ARBA" id="ARBA00023125"/>
    </source>
</evidence>
<keyword evidence="5" id="KW-0238">DNA-binding</keyword>
<comment type="caution">
    <text evidence="7">Lacks conserved residue(s) required for the propagation of feature annotation.</text>
</comment>
<organism evidence="9 10">
    <name type="scientific">Cerasibacillus quisquiliarum</name>
    <dbReference type="NCBI Taxonomy" id="227865"/>
    <lineage>
        <taxon>Bacteria</taxon>
        <taxon>Bacillati</taxon>
        <taxon>Bacillota</taxon>
        <taxon>Bacilli</taxon>
        <taxon>Bacillales</taxon>
        <taxon>Bacillaceae</taxon>
        <taxon>Cerasibacillus</taxon>
    </lineage>
</organism>
<feature type="domain" description="Response regulatory" evidence="8">
    <location>
        <begin position="2"/>
        <end position="116"/>
    </location>
</feature>
<keyword evidence="4" id="KW-0805">Transcription regulation</keyword>
<dbReference type="InterPro" id="IPR011990">
    <property type="entry name" value="TPR-like_helical_dom_sf"/>
</dbReference>
<keyword evidence="6" id="KW-0804">Transcription</keyword>
<dbReference type="GO" id="GO:0006355">
    <property type="term" value="P:regulation of DNA-templated transcription"/>
    <property type="evidence" value="ECO:0007669"/>
    <property type="project" value="InterPro"/>
</dbReference>
<dbReference type="InterPro" id="IPR016032">
    <property type="entry name" value="Sig_transdc_resp-reg_C-effctor"/>
</dbReference>
<dbReference type="InterPro" id="IPR001789">
    <property type="entry name" value="Sig_transdc_resp-reg_receiver"/>
</dbReference>
<reference evidence="9 10" key="1">
    <citation type="submission" date="2019-07" db="EMBL/GenBank/DDBJ databases">
        <title>Whole genome shotgun sequence of Cerasibacillus quisquiliarum NBRC 102429.</title>
        <authorList>
            <person name="Hosoyama A."/>
            <person name="Uohara A."/>
            <person name="Ohji S."/>
            <person name="Ichikawa N."/>
        </authorList>
    </citation>
    <scope>NUCLEOTIDE SEQUENCE [LARGE SCALE GENOMIC DNA]</scope>
    <source>
        <strain evidence="9 10">NBRC 102429</strain>
    </source>
</reference>
<keyword evidence="3" id="KW-0902">Two-component regulatory system</keyword>
<gene>
    <name evidence="9" type="ORF">CQU01_03900</name>
</gene>
<evidence type="ECO:0000256" key="7">
    <source>
        <dbReference type="PROSITE-ProRule" id="PRU00169"/>
    </source>
</evidence>
<evidence type="ECO:0000256" key="1">
    <source>
        <dbReference type="ARBA" id="ARBA00004496"/>
    </source>
</evidence>
<dbReference type="InterPro" id="IPR051677">
    <property type="entry name" value="AfsR-DnrI-RedD_regulator"/>
</dbReference>
<evidence type="ECO:0000256" key="2">
    <source>
        <dbReference type="ARBA" id="ARBA00005820"/>
    </source>
</evidence>
<dbReference type="InterPro" id="IPR011006">
    <property type="entry name" value="CheY-like_superfamily"/>
</dbReference>
<evidence type="ECO:0000256" key="4">
    <source>
        <dbReference type="ARBA" id="ARBA00023015"/>
    </source>
</evidence>
<accession>A0A511UYE6</accession>
<evidence type="ECO:0000256" key="3">
    <source>
        <dbReference type="ARBA" id="ARBA00023012"/>
    </source>
</evidence>
<dbReference type="InterPro" id="IPR036388">
    <property type="entry name" value="WH-like_DNA-bd_sf"/>
</dbReference>
<comment type="subcellular location">
    <subcellularLocation>
        <location evidence="1">Cytoplasm</location>
    </subcellularLocation>
</comment>
<dbReference type="Proteomes" id="UP000321491">
    <property type="component" value="Unassembled WGS sequence"/>
</dbReference>